<dbReference type="Pfam" id="PF14273">
    <property type="entry name" value="DUF4360"/>
    <property type="match status" value="1"/>
</dbReference>
<keyword evidence="3" id="KW-1185">Reference proteome</keyword>
<dbReference type="PANTHER" id="PTHR38847">
    <property type="match status" value="1"/>
</dbReference>
<evidence type="ECO:0000313" key="3">
    <source>
        <dbReference type="Proteomes" id="UP001501676"/>
    </source>
</evidence>
<dbReference type="RefSeq" id="WP_345729175.1">
    <property type="nucleotide sequence ID" value="NZ_BAAAYN010000023.1"/>
</dbReference>
<evidence type="ECO:0000313" key="2">
    <source>
        <dbReference type="EMBL" id="GAA3388491.1"/>
    </source>
</evidence>
<accession>A0ABP6T0J9</accession>
<evidence type="ECO:0000256" key="1">
    <source>
        <dbReference type="SAM" id="SignalP"/>
    </source>
</evidence>
<protein>
    <recommendedName>
        <fullName evidence="4">DUF4360 domain-containing protein</fullName>
    </recommendedName>
</protein>
<comment type="caution">
    <text evidence="2">The sequence shown here is derived from an EMBL/GenBank/DDBJ whole genome shotgun (WGS) entry which is preliminary data.</text>
</comment>
<gene>
    <name evidence="2" type="ORF">GCM10020369_34890</name>
</gene>
<dbReference type="PANTHER" id="PTHR38847:SF1">
    <property type="entry name" value="PSEUDOURIDINE SYNTHASE RSUA_RLUA-LIKE DOMAIN-CONTAINING PROTEIN"/>
    <property type="match status" value="1"/>
</dbReference>
<dbReference type="InterPro" id="IPR025649">
    <property type="entry name" value="DUF4360"/>
</dbReference>
<reference evidence="3" key="1">
    <citation type="journal article" date="2019" name="Int. J. Syst. Evol. Microbiol.">
        <title>The Global Catalogue of Microorganisms (GCM) 10K type strain sequencing project: providing services to taxonomists for standard genome sequencing and annotation.</title>
        <authorList>
            <consortium name="The Broad Institute Genomics Platform"/>
            <consortium name="The Broad Institute Genome Sequencing Center for Infectious Disease"/>
            <person name="Wu L."/>
            <person name="Ma J."/>
        </authorList>
    </citation>
    <scope>NUCLEOTIDE SEQUENCE [LARGE SCALE GENOMIC DNA]</scope>
    <source>
        <strain evidence="3">JCM 9458</strain>
    </source>
</reference>
<keyword evidence="1" id="KW-0732">Signal</keyword>
<evidence type="ECO:0008006" key="4">
    <source>
        <dbReference type="Google" id="ProtNLM"/>
    </source>
</evidence>
<feature type="signal peptide" evidence="1">
    <location>
        <begin position="1"/>
        <end position="28"/>
    </location>
</feature>
<sequence>MLDQSDKALRNKTSLGVLAVALTAPLLAGGLTTPHAAAAVPSTVDPPAGRFVVQSINGTGCRAADTQVTTRGLGRLNVNFGALQARTGGGAPATAARANCVVSVRASAPRGYTFGVDNILVRGRASLPADAVGTASASFWFVGRTDTATTDRTVPGPYIATWDLRRVVRPASIAWMPCRANYPINLNIAVAVRGGARAGAPASMTIGDGTNEPSASYRFAWKRC</sequence>
<proteinExistence type="predicted"/>
<dbReference type="EMBL" id="BAAAYN010000023">
    <property type="protein sequence ID" value="GAA3388491.1"/>
    <property type="molecule type" value="Genomic_DNA"/>
</dbReference>
<dbReference type="Proteomes" id="UP001501676">
    <property type="component" value="Unassembled WGS sequence"/>
</dbReference>
<feature type="chain" id="PRO_5045706925" description="DUF4360 domain-containing protein" evidence="1">
    <location>
        <begin position="29"/>
        <end position="224"/>
    </location>
</feature>
<name>A0ABP6T0J9_9ACTN</name>
<organism evidence="2 3">
    <name type="scientific">Cryptosporangium minutisporangium</name>
    <dbReference type="NCBI Taxonomy" id="113569"/>
    <lineage>
        <taxon>Bacteria</taxon>
        <taxon>Bacillati</taxon>
        <taxon>Actinomycetota</taxon>
        <taxon>Actinomycetes</taxon>
        <taxon>Cryptosporangiales</taxon>
        <taxon>Cryptosporangiaceae</taxon>
        <taxon>Cryptosporangium</taxon>
    </lineage>
</organism>